<reference evidence="3 5" key="1">
    <citation type="journal article" date="2019" name="Emerg. Microbes Infect.">
        <title>Comprehensive subspecies identification of 175 nontuberculous mycobacteria species based on 7547 genomic profiles.</title>
        <authorList>
            <person name="Matsumoto Y."/>
            <person name="Kinjo T."/>
            <person name="Motooka D."/>
            <person name="Nabeya D."/>
            <person name="Jung N."/>
            <person name="Uechi K."/>
            <person name="Horii T."/>
            <person name="Iida T."/>
            <person name="Fujita J."/>
            <person name="Nakamura S."/>
        </authorList>
    </citation>
    <scope>NUCLEOTIDE SEQUENCE [LARGE SCALE GENOMIC DNA]</scope>
    <source>
        <strain evidence="3 5">JCM 13573</strain>
    </source>
</reference>
<dbReference type="Proteomes" id="UP000663583">
    <property type="component" value="Chromosome"/>
</dbReference>
<keyword evidence="5" id="KW-1185">Reference proteome</keyword>
<reference evidence="3" key="2">
    <citation type="submission" date="2020-02" db="EMBL/GenBank/DDBJ databases">
        <authorList>
            <person name="Matsumoto Y."/>
            <person name="Kinjo T."/>
            <person name="Motooka D."/>
            <person name="Nabeya D."/>
            <person name="Jung N."/>
            <person name="Uechi K."/>
            <person name="Horii T."/>
            <person name="Iida T."/>
            <person name="Fujita J."/>
            <person name="Nakamura S."/>
        </authorList>
    </citation>
    <scope>NUCLEOTIDE SEQUENCE</scope>
    <source>
        <strain evidence="3">JCM 13573</strain>
    </source>
</reference>
<dbReference type="EMBL" id="BLKU01000005">
    <property type="protein sequence ID" value="GFG66672.1"/>
    <property type="molecule type" value="Genomic_DNA"/>
</dbReference>
<gene>
    <name evidence="3" type="primary">lpqQ_2</name>
    <name evidence="4" type="ORF">I2456_22990</name>
    <name evidence="3" type="ORF">MKUB_41620</name>
</gene>
<dbReference type="EMBL" id="CP065047">
    <property type="protein sequence ID" value="QPI37232.1"/>
    <property type="molecule type" value="Genomic_DNA"/>
</dbReference>
<dbReference type="PROSITE" id="PS51257">
    <property type="entry name" value="PROKAR_LIPOPROTEIN"/>
    <property type="match status" value="1"/>
</dbReference>
<dbReference type="InterPro" id="IPR026954">
    <property type="entry name" value="PknH-like_Extracell"/>
</dbReference>
<feature type="chain" id="PRO_5043567251" evidence="1">
    <location>
        <begin position="26"/>
        <end position="217"/>
    </location>
</feature>
<evidence type="ECO:0000313" key="6">
    <source>
        <dbReference type="Proteomes" id="UP000663583"/>
    </source>
</evidence>
<dbReference type="Gene3D" id="3.40.1000.70">
    <property type="entry name" value="PknH-like extracellular domain"/>
    <property type="match status" value="1"/>
</dbReference>
<name>A0AAX1J7R6_9MYCO</name>
<protein>
    <submittedName>
        <fullName evidence="4">Sensor domain-containing protein</fullName>
    </submittedName>
</protein>
<evidence type="ECO:0000313" key="4">
    <source>
        <dbReference type="EMBL" id="QPI37232.1"/>
    </source>
</evidence>
<dbReference type="KEGG" id="mku:I2456_22990"/>
<evidence type="ECO:0000313" key="3">
    <source>
        <dbReference type="EMBL" id="GFG66672.1"/>
    </source>
</evidence>
<dbReference type="Proteomes" id="UP000465306">
    <property type="component" value="Unassembled WGS sequence"/>
</dbReference>
<organism evidence="4 6">
    <name type="scientific">Mycobacterium kubicae</name>
    <dbReference type="NCBI Taxonomy" id="120959"/>
    <lineage>
        <taxon>Bacteria</taxon>
        <taxon>Bacillati</taxon>
        <taxon>Actinomycetota</taxon>
        <taxon>Actinomycetes</taxon>
        <taxon>Mycobacteriales</taxon>
        <taxon>Mycobacteriaceae</taxon>
        <taxon>Mycobacterium</taxon>
        <taxon>Mycobacterium simiae complex</taxon>
    </lineage>
</organism>
<sequence length="217" mass="22638">MKATTRSAISPRTLGSALVVSCAIAACSHHGTAAKQPPVAGTHADSLIVSVEEVRRIANHEGLTAHSHADLRHPPPADLTAPGPCRAAGISDLTFGAGWSEFRSAGYHGITDDLKPGGPAMIQTVSQAVAIYPDATTARGALGQLESALQACTALHDSNYDFTIDRPDAGTVRITDEGWSHLYRAKSSVLISVGVLGIEPADRIAATIMQTATDRVR</sequence>
<feature type="signal peptide" evidence="1">
    <location>
        <begin position="1"/>
        <end position="25"/>
    </location>
</feature>
<evidence type="ECO:0000259" key="2">
    <source>
        <dbReference type="Pfam" id="PF14032"/>
    </source>
</evidence>
<feature type="domain" description="PknH-like extracellular" evidence="2">
    <location>
        <begin position="40"/>
        <end position="215"/>
    </location>
</feature>
<dbReference type="AlphaFoldDB" id="A0AAX1J7R6"/>
<dbReference type="InterPro" id="IPR038232">
    <property type="entry name" value="PknH-like_Extracell_sf"/>
</dbReference>
<evidence type="ECO:0000313" key="5">
    <source>
        <dbReference type="Proteomes" id="UP000465306"/>
    </source>
</evidence>
<dbReference type="RefSeq" id="WP_085075397.1">
    <property type="nucleotide sequence ID" value="NZ_BLKU01000005.1"/>
</dbReference>
<reference evidence="4" key="3">
    <citation type="submission" date="2020-11" db="EMBL/GenBank/DDBJ databases">
        <title>Intraspecies plasmid and genomic variation of Mycobacterium kubicae revealed by the complete genome sequences of two clinical isolates.</title>
        <authorList>
            <person name="Hendrix J.R."/>
            <person name="Epperson L.E."/>
            <person name="Honda J.R."/>
            <person name="Strong M."/>
        </authorList>
    </citation>
    <scope>NUCLEOTIDE SEQUENCE</scope>
    <source>
        <strain evidence="4">JCM 13573</strain>
    </source>
</reference>
<evidence type="ECO:0000256" key="1">
    <source>
        <dbReference type="SAM" id="SignalP"/>
    </source>
</evidence>
<keyword evidence="1" id="KW-0732">Signal</keyword>
<accession>A0AAX1J7R6</accession>
<proteinExistence type="predicted"/>
<dbReference type="Pfam" id="PF14032">
    <property type="entry name" value="PknH_C"/>
    <property type="match status" value="1"/>
</dbReference>